<dbReference type="OrthoDB" id="4674440at2759"/>
<dbReference type="EMBL" id="QJNU01000508">
    <property type="protein sequence ID" value="RYO96657.1"/>
    <property type="molecule type" value="Genomic_DNA"/>
</dbReference>
<evidence type="ECO:0000256" key="1">
    <source>
        <dbReference type="SAM" id="MobiDB-lite"/>
    </source>
</evidence>
<dbReference type="STRING" id="155417.A0A4Q4T2T3"/>
<evidence type="ECO:0000313" key="2">
    <source>
        <dbReference type="EMBL" id="RYO96657.1"/>
    </source>
</evidence>
<accession>A0A4Q4T2T3</accession>
<dbReference type="AlphaFoldDB" id="A0A4Q4T2T3"/>
<evidence type="ECO:0000313" key="3">
    <source>
        <dbReference type="Proteomes" id="UP000293360"/>
    </source>
</evidence>
<protein>
    <submittedName>
        <fullName evidence="2">Uncharacterized protein</fullName>
    </submittedName>
</protein>
<proteinExistence type="predicted"/>
<keyword evidence="3" id="KW-1185">Reference proteome</keyword>
<comment type="caution">
    <text evidence="2">The sequence shown here is derived from an EMBL/GenBank/DDBJ whole genome shotgun (WGS) entry which is preliminary data.</text>
</comment>
<gene>
    <name evidence="2" type="ORF">DL764_007438</name>
</gene>
<sequence length="95" mass="11243">MSVPTTQLKNVRFDDRDSYRKTNRAKHVAKLSTQKTMAVEEETGRPVENYLMARRLERGEAPKMPMHLPTAHHPEGRQNRKAWYKTMRSESNREF</sequence>
<name>A0A4Q4T2T3_9PEZI</name>
<organism evidence="2 3">
    <name type="scientific">Monosporascus ibericus</name>
    <dbReference type="NCBI Taxonomy" id="155417"/>
    <lineage>
        <taxon>Eukaryota</taxon>
        <taxon>Fungi</taxon>
        <taxon>Dikarya</taxon>
        <taxon>Ascomycota</taxon>
        <taxon>Pezizomycotina</taxon>
        <taxon>Sordariomycetes</taxon>
        <taxon>Xylariomycetidae</taxon>
        <taxon>Xylariales</taxon>
        <taxon>Xylariales incertae sedis</taxon>
        <taxon>Monosporascus</taxon>
    </lineage>
</organism>
<dbReference type="Proteomes" id="UP000293360">
    <property type="component" value="Unassembled WGS sequence"/>
</dbReference>
<reference evidence="2 3" key="1">
    <citation type="submission" date="2018-06" db="EMBL/GenBank/DDBJ databases">
        <title>Complete Genomes of Monosporascus.</title>
        <authorList>
            <person name="Robinson A.J."/>
            <person name="Natvig D.O."/>
        </authorList>
    </citation>
    <scope>NUCLEOTIDE SEQUENCE [LARGE SCALE GENOMIC DNA]</scope>
    <source>
        <strain evidence="2 3">CBS 110550</strain>
    </source>
</reference>
<feature type="region of interest" description="Disordered" evidence="1">
    <location>
        <begin position="61"/>
        <end position="95"/>
    </location>
</feature>